<dbReference type="EMBL" id="JACPSX010000280">
    <property type="protein sequence ID" value="MBI3016245.1"/>
    <property type="molecule type" value="Genomic_DNA"/>
</dbReference>
<evidence type="ECO:0000256" key="1">
    <source>
        <dbReference type="ARBA" id="ARBA00022485"/>
    </source>
</evidence>
<dbReference type="Pfam" id="PF13247">
    <property type="entry name" value="Fer4_11"/>
    <property type="match status" value="1"/>
</dbReference>
<protein>
    <submittedName>
        <fullName evidence="6">4Fe-4S dicluster domain-containing protein</fullName>
    </submittedName>
</protein>
<organism evidence="6 7">
    <name type="scientific">Tectimicrobiota bacterium</name>
    <dbReference type="NCBI Taxonomy" id="2528274"/>
    <lineage>
        <taxon>Bacteria</taxon>
        <taxon>Pseudomonadati</taxon>
        <taxon>Nitrospinota/Tectimicrobiota group</taxon>
        <taxon>Candidatus Tectimicrobiota</taxon>
    </lineage>
</organism>
<dbReference type="Gene3D" id="3.30.70.20">
    <property type="match status" value="2"/>
</dbReference>
<dbReference type="PANTHER" id="PTHR43177">
    <property type="entry name" value="PROTEIN NRFC"/>
    <property type="match status" value="1"/>
</dbReference>
<evidence type="ECO:0000313" key="7">
    <source>
        <dbReference type="Proteomes" id="UP000741360"/>
    </source>
</evidence>
<name>A0A932GSQ8_UNCTE</name>
<dbReference type="PROSITE" id="PS00198">
    <property type="entry name" value="4FE4S_FER_1"/>
    <property type="match status" value="1"/>
</dbReference>
<dbReference type="InterPro" id="IPR017900">
    <property type="entry name" value="4Fe4S_Fe_S_CS"/>
</dbReference>
<comment type="caution">
    <text evidence="6">The sequence shown here is derived from an EMBL/GenBank/DDBJ whole genome shotgun (WGS) entry which is preliminary data.</text>
</comment>
<reference evidence="6" key="1">
    <citation type="submission" date="2020-07" db="EMBL/GenBank/DDBJ databases">
        <title>Huge and variable diversity of episymbiotic CPR bacteria and DPANN archaea in groundwater ecosystems.</title>
        <authorList>
            <person name="He C.Y."/>
            <person name="Keren R."/>
            <person name="Whittaker M."/>
            <person name="Farag I.F."/>
            <person name="Doudna J."/>
            <person name="Cate J.H.D."/>
            <person name="Banfield J.F."/>
        </authorList>
    </citation>
    <scope>NUCLEOTIDE SEQUENCE</scope>
    <source>
        <strain evidence="6">NC_groundwater_717_Ag_S-0.2um_59_8</strain>
    </source>
</reference>
<evidence type="ECO:0000259" key="5">
    <source>
        <dbReference type="PROSITE" id="PS51379"/>
    </source>
</evidence>
<keyword evidence="2" id="KW-0479">Metal-binding</keyword>
<dbReference type="CDD" id="cd16371">
    <property type="entry name" value="DMSOR_beta_like"/>
    <property type="match status" value="1"/>
</dbReference>
<dbReference type="PROSITE" id="PS51379">
    <property type="entry name" value="4FE4S_FER_2"/>
    <property type="match status" value="2"/>
</dbReference>
<dbReference type="Proteomes" id="UP000741360">
    <property type="component" value="Unassembled WGS sequence"/>
</dbReference>
<keyword evidence="4" id="KW-0411">Iron-sulfur</keyword>
<dbReference type="InterPro" id="IPR050954">
    <property type="entry name" value="ET_IronSulfur_Cluster-Binding"/>
</dbReference>
<proteinExistence type="predicted"/>
<dbReference type="PANTHER" id="PTHR43177:SF3">
    <property type="entry name" value="PROTEIN NRFC HOMOLOG"/>
    <property type="match status" value="1"/>
</dbReference>
<feature type="domain" description="4Fe-4S ferredoxin-type" evidence="5">
    <location>
        <begin position="52"/>
        <end position="83"/>
    </location>
</feature>
<keyword evidence="1" id="KW-0004">4Fe-4S</keyword>
<dbReference type="SUPFAM" id="SSF54862">
    <property type="entry name" value="4Fe-4S ferredoxins"/>
    <property type="match status" value="1"/>
</dbReference>
<keyword evidence="3" id="KW-0408">Iron</keyword>
<dbReference type="GO" id="GO:0051539">
    <property type="term" value="F:4 iron, 4 sulfur cluster binding"/>
    <property type="evidence" value="ECO:0007669"/>
    <property type="project" value="UniProtKB-KW"/>
</dbReference>
<dbReference type="AlphaFoldDB" id="A0A932GSQ8"/>
<gene>
    <name evidence="6" type="ORF">HYY65_14545</name>
</gene>
<dbReference type="GO" id="GO:0046872">
    <property type="term" value="F:metal ion binding"/>
    <property type="evidence" value="ECO:0007669"/>
    <property type="project" value="UniProtKB-KW"/>
</dbReference>
<accession>A0A932GSQ8</accession>
<evidence type="ECO:0000256" key="2">
    <source>
        <dbReference type="ARBA" id="ARBA00022723"/>
    </source>
</evidence>
<evidence type="ECO:0000256" key="3">
    <source>
        <dbReference type="ARBA" id="ARBA00023004"/>
    </source>
</evidence>
<evidence type="ECO:0000313" key="6">
    <source>
        <dbReference type="EMBL" id="MBI3016245.1"/>
    </source>
</evidence>
<sequence>MAREMERLIVFHADRCISCHSCEIACQMENDAPPGLRLRWVQDFEEGYFPGARIYFISAACFHCDDPSCVAGCPAGALIRRNDGTVVHLRDKCIGCGYCIQTCPFHVPKFSPSQHTARKCSFCTQRIDRGLEPACVAKCATKALVYYPDGKPPVPLQAYGTPEKLHMVYKLDRNPENYQLPHPVPGNEVAATQLWKWLIGLIPGFGVALWLFKNAADSNQDEVRHD</sequence>
<dbReference type="InterPro" id="IPR017896">
    <property type="entry name" value="4Fe4S_Fe-S-bd"/>
</dbReference>
<feature type="domain" description="4Fe-4S ferredoxin-type" evidence="5">
    <location>
        <begin position="84"/>
        <end position="113"/>
    </location>
</feature>
<evidence type="ECO:0000256" key="4">
    <source>
        <dbReference type="ARBA" id="ARBA00023014"/>
    </source>
</evidence>